<gene>
    <name evidence="3" type="ORF">I6N96_12830</name>
</gene>
<dbReference type="InterPro" id="IPR023210">
    <property type="entry name" value="NADP_OxRdtase_dom"/>
</dbReference>
<feature type="domain" description="NADP-dependent oxidoreductase" evidence="2">
    <location>
        <begin position="14"/>
        <end position="290"/>
    </location>
</feature>
<dbReference type="InterPro" id="IPR050523">
    <property type="entry name" value="AKR_Detox_Biosynth"/>
</dbReference>
<dbReference type="RefSeq" id="WP_209557939.1">
    <property type="nucleotide sequence ID" value="NZ_JAEDXU010000006.1"/>
</dbReference>
<evidence type="ECO:0000259" key="2">
    <source>
        <dbReference type="Pfam" id="PF00248"/>
    </source>
</evidence>
<dbReference type="Proteomes" id="UP000673375">
    <property type="component" value="Unassembled WGS sequence"/>
</dbReference>
<comment type="caution">
    <text evidence="3">The sequence shown here is derived from an EMBL/GenBank/DDBJ whole genome shotgun (WGS) entry which is preliminary data.</text>
</comment>
<name>A0ABS4CKP3_9ENTE</name>
<keyword evidence="1" id="KW-0560">Oxidoreductase</keyword>
<evidence type="ECO:0000313" key="4">
    <source>
        <dbReference type="Proteomes" id="UP000673375"/>
    </source>
</evidence>
<evidence type="ECO:0000313" key="3">
    <source>
        <dbReference type="EMBL" id="MBP1047159.1"/>
    </source>
</evidence>
<dbReference type="Gene3D" id="3.20.20.100">
    <property type="entry name" value="NADP-dependent oxidoreductase domain"/>
    <property type="match status" value="1"/>
</dbReference>
<proteinExistence type="predicted"/>
<reference evidence="3 4" key="1">
    <citation type="submission" date="2020-12" db="EMBL/GenBank/DDBJ databases">
        <title>Vagococcus allomyrinae sp. nov. and Enterococcus lavae sp. nov., isolated from the larvae of Allomyrina dichotoma.</title>
        <authorList>
            <person name="Lee S.D."/>
        </authorList>
    </citation>
    <scope>NUCLEOTIDE SEQUENCE [LARGE SCALE GENOMIC DNA]</scope>
    <source>
        <strain evidence="3 4">BWM-S5</strain>
    </source>
</reference>
<dbReference type="Pfam" id="PF00248">
    <property type="entry name" value="Aldo_ket_red"/>
    <property type="match status" value="1"/>
</dbReference>
<dbReference type="EMBL" id="JAEDXU010000006">
    <property type="protein sequence ID" value="MBP1047159.1"/>
    <property type="molecule type" value="Genomic_DNA"/>
</dbReference>
<dbReference type="PANTHER" id="PTHR43364:SF4">
    <property type="entry name" value="NAD(P)-LINKED OXIDOREDUCTASE SUPERFAMILY PROTEIN"/>
    <property type="match status" value="1"/>
</dbReference>
<dbReference type="SUPFAM" id="SSF51430">
    <property type="entry name" value="NAD(P)-linked oxidoreductase"/>
    <property type="match status" value="1"/>
</dbReference>
<organism evidence="3 4">
    <name type="scientific">Enterococcus larvae</name>
    <dbReference type="NCBI Taxonomy" id="2794352"/>
    <lineage>
        <taxon>Bacteria</taxon>
        <taxon>Bacillati</taxon>
        <taxon>Bacillota</taxon>
        <taxon>Bacilli</taxon>
        <taxon>Lactobacillales</taxon>
        <taxon>Enterococcaceae</taxon>
        <taxon>Enterococcus</taxon>
    </lineage>
</organism>
<accession>A0ABS4CKP3</accession>
<keyword evidence="4" id="KW-1185">Reference proteome</keyword>
<evidence type="ECO:0000256" key="1">
    <source>
        <dbReference type="ARBA" id="ARBA00023002"/>
    </source>
</evidence>
<protein>
    <submittedName>
        <fullName evidence="3">Aldo/keto reductase</fullName>
    </submittedName>
</protein>
<sequence length="296" mass="32948">MTITIGSSLSVSQIGLGAINFGTKIIEEDAFSLMSEYVKLGGNFIDTANNYAVWNGGDGGESERTIGMWLAQIKDREKLVIATKLGALTTDTEKGFSSMEGLNRETILRSVDRSLNHLQTTIDLLYLHVDDFSTPQEETMGALAELVAQGIVKEIGCSNFFSWRIEKARQICQQNDWPFFSAVQQRYSYLAPIMTADLFPQVALNADMESYLTEHPELTLVAYSPLLKGQYNTAEIINPAYDTADNRQKLSELLAKEQHPNRWVLDHVTKAFDGSAALLTTSSIHHLREAMTSINE</sequence>
<dbReference type="PANTHER" id="PTHR43364">
    <property type="entry name" value="NADH-SPECIFIC METHYLGLYOXAL REDUCTASE-RELATED"/>
    <property type="match status" value="1"/>
</dbReference>
<dbReference type="InterPro" id="IPR036812">
    <property type="entry name" value="NAD(P)_OxRdtase_dom_sf"/>
</dbReference>